<dbReference type="PANTHER" id="PTHR12788:SF10">
    <property type="entry name" value="PROTEIN-TYROSINE SULFOTRANSFERASE"/>
    <property type="match status" value="1"/>
</dbReference>
<evidence type="ECO:0000256" key="1">
    <source>
        <dbReference type="ARBA" id="ARBA00022679"/>
    </source>
</evidence>
<name>A0AA94EFX5_9GAMM</name>
<dbReference type="InterPro" id="IPR027417">
    <property type="entry name" value="P-loop_NTPase"/>
</dbReference>
<comment type="caution">
    <text evidence="2">The sequence shown here is derived from an EMBL/GenBank/DDBJ whole genome shotgun (WGS) entry which is preliminary data.</text>
</comment>
<keyword evidence="1" id="KW-0808">Transferase</keyword>
<accession>A0AA94EFX5</accession>
<gene>
    <name evidence="2" type="ORF">CWE23_03270</name>
</gene>
<dbReference type="GO" id="GO:0008476">
    <property type="term" value="F:protein-tyrosine sulfotransferase activity"/>
    <property type="evidence" value="ECO:0007669"/>
    <property type="project" value="InterPro"/>
</dbReference>
<dbReference type="SUPFAM" id="SSF52540">
    <property type="entry name" value="P-loop containing nucleoside triphosphate hydrolases"/>
    <property type="match status" value="1"/>
</dbReference>
<protein>
    <recommendedName>
        <fullName evidence="4">Sulfotransferase family protein</fullName>
    </recommendedName>
</protein>
<sequence>MSINLNNINKVSPFFVLGNPRSGTSMFRMMLNSHPKVAVPPECGFLEWLAYEYNHAVVKPDIYKKFAKSVYNTRKFETWDIDYDFLLGTIEENRPRDYRELCLCVYLAYAKKSEKKISLIGDKNNYYLKKVEFLDDNFPTSKKIFLIRDGRDVACSYLELKKYKRSSKYFPNLTDNLSDIAKEWSENAAIAFDYQEKGALVISYEKLLIHPESTLTRVCHYLGVDYSKKMLHFANFNDEPKSFLQWKQKTTLEIQVKNTGKYKDNLNAAQVSEFEKIANKMLIQWGYKKK</sequence>
<dbReference type="PANTHER" id="PTHR12788">
    <property type="entry name" value="PROTEIN-TYROSINE SULFOTRANSFERASE 2"/>
    <property type="match status" value="1"/>
</dbReference>
<dbReference type="EMBL" id="PIPS01000001">
    <property type="protein sequence ID" value="RUO45055.1"/>
    <property type="molecule type" value="Genomic_DNA"/>
</dbReference>
<evidence type="ECO:0008006" key="4">
    <source>
        <dbReference type="Google" id="ProtNLM"/>
    </source>
</evidence>
<organism evidence="2 3">
    <name type="scientific">Idiomarina aquatica</name>
    <dbReference type="NCBI Taxonomy" id="1327752"/>
    <lineage>
        <taxon>Bacteria</taxon>
        <taxon>Pseudomonadati</taxon>
        <taxon>Pseudomonadota</taxon>
        <taxon>Gammaproteobacteria</taxon>
        <taxon>Alteromonadales</taxon>
        <taxon>Idiomarinaceae</taxon>
        <taxon>Idiomarina</taxon>
    </lineage>
</organism>
<dbReference type="AlphaFoldDB" id="A0AA94EFX5"/>
<evidence type="ECO:0000313" key="2">
    <source>
        <dbReference type="EMBL" id="RUO45055.1"/>
    </source>
</evidence>
<proteinExistence type="predicted"/>
<reference evidence="3" key="1">
    <citation type="journal article" date="2018" name="Front. Microbiol.">
        <title>Genome-Based Analysis Reveals the Taxonomy and Diversity of the Family Idiomarinaceae.</title>
        <authorList>
            <person name="Liu Y."/>
            <person name="Lai Q."/>
            <person name="Shao Z."/>
        </authorList>
    </citation>
    <scope>NUCLEOTIDE SEQUENCE [LARGE SCALE GENOMIC DNA]</scope>
    <source>
        <strain evidence="3">SN-14</strain>
    </source>
</reference>
<evidence type="ECO:0000313" key="3">
    <source>
        <dbReference type="Proteomes" id="UP000286680"/>
    </source>
</evidence>
<dbReference type="Gene3D" id="3.40.50.300">
    <property type="entry name" value="P-loop containing nucleotide triphosphate hydrolases"/>
    <property type="match status" value="1"/>
</dbReference>
<dbReference type="InterPro" id="IPR026634">
    <property type="entry name" value="TPST-like"/>
</dbReference>
<dbReference type="Pfam" id="PF13469">
    <property type="entry name" value="Sulfotransfer_3"/>
    <property type="match status" value="1"/>
</dbReference>
<keyword evidence="3" id="KW-1185">Reference proteome</keyword>
<dbReference type="Proteomes" id="UP000286680">
    <property type="component" value="Unassembled WGS sequence"/>
</dbReference>
<dbReference type="RefSeq" id="WP_126819436.1">
    <property type="nucleotide sequence ID" value="NZ_PIPS01000001.1"/>
</dbReference>